<name>A0A1X0DXT4_9MYCO</name>
<dbReference type="AlphaFoldDB" id="A0A1X0DXT4"/>
<comment type="caution">
    <text evidence="1">The sequence shown here is derived from an EMBL/GenBank/DDBJ whole genome shotgun (WGS) entry which is preliminary data.</text>
</comment>
<organism evidence="1 2">
    <name type="scientific">Mycolicibacter kumamotonensis</name>
    <dbReference type="NCBI Taxonomy" id="354243"/>
    <lineage>
        <taxon>Bacteria</taxon>
        <taxon>Bacillati</taxon>
        <taxon>Actinomycetota</taxon>
        <taxon>Actinomycetes</taxon>
        <taxon>Mycobacteriales</taxon>
        <taxon>Mycobacteriaceae</taxon>
        <taxon>Mycolicibacter</taxon>
    </lineage>
</organism>
<gene>
    <name evidence="1" type="ORF">BST28_18540</name>
</gene>
<evidence type="ECO:0000313" key="2">
    <source>
        <dbReference type="Proteomes" id="UP000192713"/>
    </source>
</evidence>
<dbReference type="EMBL" id="MVHU01000034">
    <property type="protein sequence ID" value="ORA77264.1"/>
    <property type="molecule type" value="Genomic_DNA"/>
</dbReference>
<proteinExistence type="predicted"/>
<protein>
    <submittedName>
        <fullName evidence="1">Uncharacterized protein</fullName>
    </submittedName>
</protein>
<sequence>MTEFPHPMRLAAGSHEPGSGKGCAMNVISYVNGDTKITDFPACSARPLARMVQIANDRLAGADGFLSPEDSVRVLDLGWRTVGTAGADDSVLWRWLHDLLVDPGHGVIRHADKRGREAIGRVAALLARKANGEDVDFTVANAAAYAAYAAVDAANAAAYAAYAAAANTNAAYAAVDAANAAAYAANAAAANTNAAYAAYAANAAAVANAAVVDAAVVDLADWAVTRWRELQGLDAKPVDIEAAALNDAFSRIGATA</sequence>
<accession>A0A1X0DXT4</accession>
<evidence type="ECO:0000313" key="1">
    <source>
        <dbReference type="EMBL" id="ORA77264.1"/>
    </source>
</evidence>
<reference evidence="1 2" key="1">
    <citation type="submission" date="2017-02" db="EMBL/GenBank/DDBJ databases">
        <title>The new phylogeny of genus Mycobacterium.</title>
        <authorList>
            <person name="Tortoli E."/>
            <person name="Trovato A."/>
            <person name="Cirillo D.M."/>
        </authorList>
    </citation>
    <scope>NUCLEOTIDE SEQUENCE [LARGE SCALE GENOMIC DNA]</scope>
    <source>
        <strain evidence="1 2">DSM 45093</strain>
    </source>
</reference>
<dbReference type="Proteomes" id="UP000192713">
    <property type="component" value="Unassembled WGS sequence"/>
</dbReference>